<feature type="domain" description="Amine oxidase" evidence="2">
    <location>
        <begin position="171"/>
        <end position="388"/>
    </location>
</feature>
<proteinExistence type="predicted"/>
<dbReference type="PANTHER" id="PTHR16128:SF5">
    <property type="entry name" value="FAD_NAD(P)-BINDING OXIDOREDUCTASE FAMILY PROTEIN"/>
    <property type="match status" value="1"/>
</dbReference>
<dbReference type="Pfam" id="PF13450">
    <property type="entry name" value="NAD_binding_8"/>
    <property type="match status" value="1"/>
</dbReference>
<dbReference type="EMBL" id="JANLCJ010000002">
    <property type="protein sequence ID" value="MCS5733493.1"/>
    <property type="molecule type" value="Genomic_DNA"/>
</dbReference>
<protein>
    <submittedName>
        <fullName evidence="3">FAD-dependent oxidoreductase</fullName>
    </submittedName>
</protein>
<evidence type="ECO:0000256" key="1">
    <source>
        <dbReference type="SAM" id="MobiDB-lite"/>
    </source>
</evidence>
<dbReference type="Gene3D" id="3.50.50.60">
    <property type="entry name" value="FAD/NAD(P)-binding domain"/>
    <property type="match status" value="2"/>
</dbReference>
<dbReference type="RefSeq" id="WP_259538309.1">
    <property type="nucleotide sequence ID" value="NZ_JANLCJ010000002.1"/>
</dbReference>
<dbReference type="PANTHER" id="PTHR16128">
    <property type="entry name" value="FAD/NAD(P)-BINDING OXIDOREDUCTASE FAMILY PROTEIN"/>
    <property type="match status" value="1"/>
</dbReference>
<dbReference type="InterPro" id="IPR002937">
    <property type="entry name" value="Amino_oxidase"/>
</dbReference>
<gene>
    <name evidence="3" type="ORF">N1032_07050</name>
</gene>
<evidence type="ECO:0000313" key="4">
    <source>
        <dbReference type="Proteomes" id="UP001165586"/>
    </source>
</evidence>
<dbReference type="InterPro" id="IPR036188">
    <property type="entry name" value="FAD/NAD-bd_sf"/>
</dbReference>
<dbReference type="SUPFAM" id="SSF51905">
    <property type="entry name" value="FAD/NAD(P)-binding domain"/>
    <property type="match status" value="1"/>
</dbReference>
<dbReference type="Gene3D" id="3.90.660.10">
    <property type="match status" value="1"/>
</dbReference>
<sequence length="399" mass="40854">MSPQSSPASSPEPSRPADVLVAGAGISGLACARALRESGVTVRVVDRGRRVGGRMSGRTLHGRPVDLGASYFTVPEFAGAEPTGPESIGPDSARSDVTKADFAVPRGSGFAEVVASWVDRGLARPWTDTFAAIDASRTSLGDAEGETESDASGASGAAGRFPIATGPMRYAAGGGLRSLVADLAEGLDVLTEHDVTRVNDDGTVGGVLEGATSSTTHGAIGGIRHRVVVLAMPEPQAARLLEPASPVHAHLDTSVWQPTIAVALGFGERVWPADLHGAFVENSPVLTFVADDGDRRGDGAPVLVAHTTAAFARAHLADPESAVAEVQAEVARVLGLGSVEPSWTHAHRWRFARAASTHPEPFVLLGGVAVCGDAWGGRSSVATAWASGDALGRAIAARG</sequence>
<dbReference type="Pfam" id="PF01593">
    <property type="entry name" value="Amino_oxidase"/>
    <property type="match status" value="1"/>
</dbReference>
<evidence type="ECO:0000313" key="3">
    <source>
        <dbReference type="EMBL" id="MCS5733493.1"/>
    </source>
</evidence>
<feature type="region of interest" description="Disordered" evidence="1">
    <location>
        <begin position="139"/>
        <end position="158"/>
    </location>
</feature>
<organism evidence="3 4">
    <name type="scientific">Herbiconiux daphne</name>
    <dbReference type="NCBI Taxonomy" id="2970914"/>
    <lineage>
        <taxon>Bacteria</taxon>
        <taxon>Bacillati</taxon>
        <taxon>Actinomycetota</taxon>
        <taxon>Actinomycetes</taxon>
        <taxon>Micrococcales</taxon>
        <taxon>Microbacteriaceae</taxon>
        <taxon>Herbiconiux</taxon>
    </lineage>
</organism>
<reference evidence="3" key="1">
    <citation type="submission" date="2022-08" db="EMBL/GenBank/DDBJ databases">
        <authorList>
            <person name="Deng Y."/>
            <person name="Han X.-F."/>
            <person name="Zhang Y.-Q."/>
        </authorList>
    </citation>
    <scope>NUCLEOTIDE SEQUENCE</scope>
    <source>
        <strain evidence="3">CPCC 203386</strain>
    </source>
</reference>
<name>A0ABT2H0N9_9MICO</name>
<evidence type="ECO:0000259" key="2">
    <source>
        <dbReference type="Pfam" id="PF01593"/>
    </source>
</evidence>
<dbReference type="Proteomes" id="UP001165586">
    <property type="component" value="Unassembled WGS sequence"/>
</dbReference>
<keyword evidence="4" id="KW-1185">Reference proteome</keyword>
<comment type="caution">
    <text evidence="3">The sequence shown here is derived from an EMBL/GenBank/DDBJ whole genome shotgun (WGS) entry which is preliminary data.</text>
</comment>
<accession>A0ABT2H0N9</accession>